<comment type="caution">
    <text evidence="2">The sequence shown here is derived from an EMBL/GenBank/DDBJ whole genome shotgun (WGS) entry which is preliminary data.</text>
</comment>
<protein>
    <submittedName>
        <fullName evidence="2">Uncharacterized protein</fullName>
    </submittedName>
</protein>
<dbReference type="OrthoDB" id="7486157at2"/>
<proteinExistence type="predicted"/>
<dbReference type="PATRIC" id="fig|270351.6.peg.2875"/>
<evidence type="ECO:0000313" key="2">
    <source>
        <dbReference type="EMBL" id="KMO29576.1"/>
    </source>
</evidence>
<dbReference type="Proteomes" id="UP000035929">
    <property type="component" value="Unassembled WGS sequence"/>
</dbReference>
<gene>
    <name evidence="2" type="ORF">VP06_24330</name>
</gene>
<sequence>MARTVSKSAGKPASPKTSSKTSSKTAADTGSKTGKAKTGKAKADAPTKTKASATKAVAPKKAGQSSGKRFPAGVIIARQAVSAVVDQVAADIRAGETPHTIPDLGLRLISLPHSVEFLFELLVTEGQATPRDDDRCSALLLILGAALGQLRMAMESQVGGAAEIAMALLGNLLTAAEEGDLPPDLIFGLAQQFTAARLPIPDEVRDLIVSATREPMEGQPIPGPDEMATRFAEAAESLDHDPFLIHEQLAEQFAILPNEARIVAVGVMAEATVPAIREAALGWLLDPNPDVARAVAERLAAAAERGLVSAETAQRLIWMRPWLPGPVEAAVGSAIAACRARGIVLPPVEAAAPARSVRFVASGIDGSGAQSVFAMIDEMGRHSLVALLMKHGHGLRETVLQEDIAPAESDLFLQAMAQGMDCFAASPGFVQELIAHGLATGLASGEPPPFELLRFLDLSGLPAVAPARLAPAAIVAQLLEGLPEERRSQAATAAALAASKTWPKTYRFPDGWFEADEASAELVQSLSGAKVRDAAVLEQIIAPRRAQWGEKLAWIAKAAQGGRAALGRAPARNGRKAAAAASSADETWIDLALVARAFLDETPIAEIPLAAWIAQRTVVVHRGR</sequence>
<name>A0A0J6UTS9_9HYPH</name>
<organism evidence="2 3">
    <name type="scientific">Methylobacterium aquaticum</name>
    <dbReference type="NCBI Taxonomy" id="270351"/>
    <lineage>
        <taxon>Bacteria</taxon>
        <taxon>Pseudomonadati</taxon>
        <taxon>Pseudomonadota</taxon>
        <taxon>Alphaproteobacteria</taxon>
        <taxon>Hyphomicrobiales</taxon>
        <taxon>Methylobacteriaceae</taxon>
        <taxon>Methylobacterium</taxon>
    </lineage>
</organism>
<feature type="compositionally biased region" description="Low complexity" evidence="1">
    <location>
        <begin position="48"/>
        <end position="62"/>
    </location>
</feature>
<dbReference type="RefSeq" id="WP_048466363.1">
    <property type="nucleotide sequence ID" value="NZ_LABX01000201.1"/>
</dbReference>
<accession>A0A0J6UTS9</accession>
<dbReference type="EMBL" id="LABX01000201">
    <property type="protein sequence ID" value="KMO29576.1"/>
    <property type="molecule type" value="Genomic_DNA"/>
</dbReference>
<feature type="compositionally biased region" description="Low complexity" evidence="1">
    <location>
        <begin position="1"/>
        <end position="33"/>
    </location>
</feature>
<feature type="region of interest" description="Disordered" evidence="1">
    <location>
        <begin position="1"/>
        <end position="67"/>
    </location>
</feature>
<reference evidence="2 3" key="1">
    <citation type="submission" date="2015-03" db="EMBL/GenBank/DDBJ databases">
        <title>Genome sequencing of Methylobacterium aquaticum DSM16371 type strain.</title>
        <authorList>
            <person name="Chaudhry V."/>
            <person name="Patil P.B."/>
        </authorList>
    </citation>
    <scope>NUCLEOTIDE SEQUENCE [LARGE SCALE GENOMIC DNA]</scope>
    <source>
        <strain evidence="2 3">DSM 16371</strain>
    </source>
</reference>
<dbReference type="AlphaFoldDB" id="A0A0J6UTS9"/>
<evidence type="ECO:0000313" key="3">
    <source>
        <dbReference type="Proteomes" id="UP000035929"/>
    </source>
</evidence>
<evidence type="ECO:0000256" key="1">
    <source>
        <dbReference type="SAM" id="MobiDB-lite"/>
    </source>
</evidence>